<protein>
    <recommendedName>
        <fullName evidence="1">Prenylated flavin chaperone LpdD-like domain-containing protein</fullName>
    </recommendedName>
</protein>
<keyword evidence="3" id="KW-1185">Reference proteome</keyword>
<dbReference type="Proteomes" id="UP000295008">
    <property type="component" value="Unassembled WGS sequence"/>
</dbReference>
<proteinExistence type="predicted"/>
<dbReference type="EMBL" id="SLUN01000002">
    <property type="protein sequence ID" value="TCL76251.1"/>
    <property type="molecule type" value="Genomic_DNA"/>
</dbReference>
<name>A0A4R1S9Z5_HYDET</name>
<gene>
    <name evidence="2" type="ORF">EDC14_10024</name>
</gene>
<reference evidence="2 3" key="1">
    <citation type="submission" date="2019-03" db="EMBL/GenBank/DDBJ databases">
        <title>Genomic Encyclopedia of Type Strains, Phase IV (KMG-IV): sequencing the most valuable type-strain genomes for metagenomic binning, comparative biology and taxonomic classification.</title>
        <authorList>
            <person name="Goeker M."/>
        </authorList>
    </citation>
    <scope>NUCLEOTIDE SEQUENCE [LARGE SCALE GENOMIC DNA]</scope>
    <source>
        <strain evidence="2 3">LX-B</strain>
    </source>
</reference>
<accession>A0A4R1S9Z5</accession>
<evidence type="ECO:0000313" key="2">
    <source>
        <dbReference type="EMBL" id="TCL76251.1"/>
    </source>
</evidence>
<evidence type="ECO:0000313" key="3">
    <source>
        <dbReference type="Proteomes" id="UP000295008"/>
    </source>
</evidence>
<dbReference type="InterPro" id="IPR048844">
    <property type="entry name" value="LpdD_chaperone-like"/>
</dbReference>
<comment type="caution">
    <text evidence="2">The sequence shown here is derived from an EMBL/GenBank/DDBJ whole genome shotgun (WGS) entry which is preliminary data.</text>
</comment>
<dbReference type="Pfam" id="PF21758">
    <property type="entry name" value="PAC_bac"/>
    <property type="match status" value="1"/>
</dbReference>
<dbReference type="AlphaFoldDB" id="A0A4R1S9Z5"/>
<feature type="domain" description="Prenylated flavin chaperone LpdD-like" evidence="1">
    <location>
        <begin position="9"/>
        <end position="121"/>
    </location>
</feature>
<organism evidence="2 3">
    <name type="scientific">Hydrogenispora ethanolica</name>
    <dbReference type="NCBI Taxonomy" id="1082276"/>
    <lineage>
        <taxon>Bacteria</taxon>
        <taxon>Bacillati</taxon>
        <taxon>Bacillota</taxon>
        <taxon>Hydrogenispora</taxon>
    </lineage>
</organism>
<dbReference type="OrthoDB" id="2474789at2"/>
<evidence type="ECO:0000259" key="1">
    <source>
        <dbReference type="Pfam" id="PF21758"/>
    </source>
</evidence>
<sequence length="127" mass="13173">MIDLTITRAGVPIQLKALEIGPDLCVIIAGGDSPHIGAVTLSVPRPSLADPKAVSASTSVLTRVGHKDDEAARYVSQELAAKLNRNVVVTCGIHVDGITRAQMDAVFQALAELVRALSEALTVPAGP</sequence>
<dbReference type="RefSeq" id="WP_132012444.1">
    <property type="nucleotide sequence ID" value="NZ_SLUN01000002.1"/>
</dbReference>